<sequence length="239" mass="24358">MSIGASGRSALIIAAGLLLGFAGPMRATDSVAEPTGVAAAHTEKAVAPVRSGKLAKHPPHKRQATRTRKSTKPESKTDKKAEETTASAIQDSNKHIPLPPTVANANASTDISPGTTEDLSKDESPKVQASALANSAGEMLANQGDAAPHADNTPSLAAAVDIVPSDELNEIDRALADSHQDAPHLALASIDITSPSSGDTGQAASSDSSAWNHTSLIGKIFIAFGGLLTIGSAARMFMA</sequence>
<keyword evidence="3" id="KW-1185">Reference proteome</keyword>
<name>A0A1V4HX71_NITVU</name>
<dbReference type="Proteomes" id="UP000189940">
    <property type="component" value="Unassembled WGS sequence"/>
</dbReference>
<feature type="compositionally biased region" description="Basic and acidic residues" evidence="1">
    <location>
        <begin position="71"/>
        <end position="83"/>
    </location>
</feature>
<dbReference type="STRING" id="29421.B2M20_12075"/>
<protein>
    <submittedName>
        <fullName evidence="2">Uncharacterized protein</fullName>
    </submittedName>
</protein>
<dbReference type="EMBL" id="MWPQ01000044">
    <property type="protein sequence ID" value="OPH82577.1"/>
    <property type="molecule type" value="Genomic_DNA"/>
</dbReference>
<dbReference type="OrthoDB" id="8141590at2"/>
<evidence type="ECO:0000313" key="2">
    <source>
        <dbReference type="EMBL" id="OPH82577.1"/>
    </source>
</evidence>
<feature type="compositionally biased region" description="Basic residues" evidence="1">
    <location>
        <begin position="53"/>
        <end position="70"/>
    </location>
</feature>
<dbReference type="RefSeq" id="WP_079447346.1">
    <property type="nucleotide sequence ID" value="NZ_MWPQ01000044.1"/>
</dbReference>
<feature type="compositionally biased region" description="Polar residues" evidence="1">
    <location>
        <begin position="103"/>
        <end position="117"/>
    </location>
</feature>
<evidence type="ECO:0000256" key="1">
    <source>
        <dbReference type="SAM" id="MobiDB-lite"/>
    </source>
</evidence>
<organism evidence="2 3">
    <name type="scientific">Nitrobacter vulgaris</name>
    <dbReference type="NCBI Taxonomy" id="29421"/>
    <lineage>
        <taxon>Bacteria</taxon>
        <taxon>Pseudomonadati</taxon>
        <taxon>Pseudomonadota</taxon>
        <taxon>Alphaproteobacteria</taxon>
        <taxon>Hyphomicrobiales</taxon>
        <taxon>Nitrobacteraceae</taxon>
        <taxon>Nitrobacter</taxon>
    </lineage>
</organism>
<comment type="caution">
    <text evidence="2">The sequence shown here is derived from an EMBL/GenBank/DDBJ whole genome shotgun (WGS) entry which is preliminary data.</text>
</comment>
<evidence type="ECO:0000313" key="3">
    <source>
        <dbReference type="Proteomes" id="UP000189940"/>
    </source>
</evidence>
<dbReference type="AlphaFoldDB" id="A0A1V4HX71"/>
<accession>A0A1V4HX71</accession>
<reference evidence="2 3" key="1">
    <citation type="submission" date="2017-02" db="EMBL/GenBank/DDBJ databases">
        <title>Genome sequence of the nitrite-oxidizing bacterium Nitrobacter vulgaris strain Ab1.</title>
        <authorList>
            <person name="Mellbye B.L."/>
            <person name="Davis E.W."/>
            <person name="Spieck E."/>
            <person name="Chang J.H."/>
            <person name="Bottomley P.J."/>
            <person name="Sayavedra-Soto L.A."/>
        </authorList>
    </citation>
    <scope>NUCLEOTIDE SEQUENCE [LARGE SCALE GENOMIC DNA]</scope>
    <source>
        <strain evidence="2 3">Ab1</strain>
    </source>
</reference>
<proteinExistence type="predicted"/>
<gene>
    <name evidence="2" type="ORF">B2M20_12075</name>
</gene>
<feature type="region of interest" description="Disordered" evidence="1">
    <location>
        <begin position="44"/>
        <end position="129"/>
    </location>
</feature>